<dbReference type="CDD" id="cd01597">
    <property type="entry name" value="pCLME"/>
    <property type="match status" value="1"/>
</dbReference>
<dbReference type="InterPro" id="IPR008948">
    <property type="entry name" value="L-Aspartase-like"/>
</dbReference>
<dbReference type="Gene3D" id="1.10.275.10">
    <property type="entry name" value="Fumarase/aspartase (N-terminal domain)"/>
    <property type="match status" value="1"/>
</dbReference>
<dbReference type="EMBL" id="BAAAVV010000004">
    <property type="protein sequence ID" value="GAA3168102.1"/>
    <property type="molecule type" value="Genomic_DNA"/>
</dbReference>
<dbReference type="SUPFAM" id="SSF48557">
    <property type="entry name" value="L-aspartase-like"/>
    <property type="match status" value="1"/>
</dbReference>
<name>A0ABP6P524_9ACTN</name>
<keyword evidence="1 3" id="KW-0456">Lyase</keyword>
<dbReference type="PRINTS" id="PR00149">
    <property type="entry name" value="FUMRATELYASE"/>
</dbReference>
<accession>A0ABP6P524</accession>
<evidence type="ECO:0000313" key="3">
    <source>
        <dbReference type="EMBL" id="GAA3168102.1"/>
    </source>
</evidence>
<gene>
    <name evidence="3" type="ORF">GCM10010531_21110</name>
</gene>
<dbReference type="InterPro" id="IPR000362">
    <property type="entry name" value="Fumarate_lyase_fam"/>
</dbReference>
<dbReference type="RefSeq" id="WP_344688804.1">
    <property type="nucleotide sequence ID" value="NZ_BAAAVV010000004.1"/>
</dbReference>
<evidence type="ECO:0000313" key="4">
    <source>
        <dbReference type="Proteomes" id="UP001499924"/>
    </source>
</evidence>
<organism evidence="3 4">
    <name type="scientific">Blastococcus jejuensis</name>
    <dbReference type="NCBI Taxonomy" id="351224"/>
    <lineage>
        <taxon>Bacteria</taxon>
        <taxon>Bacillati</taxon>
        <taxon>Actinomycetota</taxon>
        <taxon>Actinomycetes</taxon>
        <taxon>Geodermatophilales</taxon>
        <taxon>Geodermatophilaceae</taxon>
        <taxon>Blastococcus</taxon>
    </lineage>
</organism>
<reference evidence="4" key="1">
    <citation type="journal article" date="2019" name="Int. J. Syst. Evol. Microbiol.">
        <title>The Global Catalogue of Microorganisms (GCM) 10K type strain sequencing project: providing services to taxonomists for standard genome sequencing and annotation.</title>
        <authorList>
            <consortium name="The Broad Institute Genomics Platform"/>
            <consortium name="The Broad Institute Genome Sequencing Center for Infectious Disease"/>
            <person name="Wu L."/>
            <person name="Ma J."/>
        </authorList>
    </citation>
    <scope>NUCLEOTIDE SEQUENCE [LARGE SCALE GENOMIC DNA]</scope>
    <source>
        <strain evidence="4">JCM 15614</strain>
    </source>
</reference>
<dbReference type="Gene3D" id="1.20.200.10">
    <property type="entry name" value="Fumarase/aspartase (Central domain)"/>
    <property type="match status" value="1"/>
</dbReference>
<dbReference type="GO" id="GO:0016829">
    <property type="term" value="F:lyase activity"/>
    <property type="evidence" value="ECO:0007669"/>
    <property type="project" value="UniProtKB-KW"/>
</dbReference>
<evidence type="ECO:0000259" key="2">
    <source>
        <dbReference type="Pfam" id="PF00206"/>
    </source>
</evidence>
<feature type="domain" description="Fumarate lyase N-terminal" evidence="2">
    <location>
        <begin position="17"/>
        <end position="299"/>
    </location>
</feature>
<dbReference type="PRINTS" id="PR00145">
    <property type="entry name" value="ARGSUCLYASE"/>
</dbReference>
<keyword evidence="4" id="KW-1185">Reference proteome</keyword>
<protein>
    <submittedName>
        <fullName evidence="3">Adenylosuccinate lyase family protein</fullName>
    </submittedName>
</protein>
<dbReference type="Proteomes" id="UP001499924">
    <property type="component" value="Unassembled WGS sequence"/>
</dbReference>
<sequence>MSARIADSAMYGHLWGTPAVRAVFDERARLQSWLDVLGALARAQAAEGIVPAEAAQVITARARMDALDLDVIAAETRASGHSTLGLIRALRAVLPPDVHAHLYVGATVQDLTDTWTALALRTVLAEVRRDLLRCEEFALQLAVRHRDTLMAGRTHGQPGAPITFGWKAASWAEEIRRHLDRMRESEPRWLVGQLGGGVGSLAGQGPRGPAVRARFCAELGLADPGMTWLTARDRIAEIGAVLAMVCGTLARIGNEVYELQRPELGELREAVPAGTVGSITMPHKRNPERSEHLDTLARLVRASSGVLLEGMTGGHERDGRSWKAEWVALPEVCLLTATACALAADLLAGLEVDTEAMRRNLDDYTGSEQALAVLTARLGRHDAREALQTALAAGRQTGRTMAEALRDAGLLDRGEDAAPDPDPGACGEMVDLVVARARTERAR</sequence>
<dbReference type="InterPro" id="IPR020557">
    <property type="entry name" value="Fumarate_lyase_CS"/>
</dbReference>
<dbReference type="InterPro" id="IPR024083">
    <property type="entry name" value="Fumarase/histidase_N"/>
</dbReference>
<comment type="caution">
    <text evidence="3">The sequence shown here is derived from an EMBL/GenBank/DDBJ whole genome shotgun (WGS) entry which is preliminary data.</text>
</comment>
<dbReference type="Pfam" id="PF00206">
    <property type="entry name" value="Lyase_1"/>
    <property type="match status" value="1"/>
</dbReference>
<evidence type="ECO:0000256" key="1">
    <source>
        <dbReference type="ARBA" id="ARBA00023239"/>
    </source>
</evidence>
<dbReference type="PROSITE" id="PS00163">
    <property type="entry name" value="FUMARATE_LYASES"/>
    <property type="match status" value="1"/>
</dbReference>
<dbReference type="PANTHER" id="PTHR43172">
    <property type="entry name" value="ADENYLOSUCCINATE LYASE"/>
    <property type="match status" value="1"/>
</dbReference>
<dbReference type="InterPro" id="IPR022761">
    <property type="entry name" value="Fumarate_lyase_N"/>
</dbReference>
<proteinExistence type="predicted"/>